<feature type="region of interest" description="Disordered" evidence="1">
    <location>
        <begin position="134"/>
        <end position="153"/>
    </location>
</feature>
<feature type="domain" description="DUF3291" evidence="2">
    <location>
        <begin position="6"/>
        <end position="143"/>
    </location>
</feature>
<dbReference type="AlphaFoldDB" id="A0A316HXR2"/>
<dbReference type="InterPro" id="IPR021708">
    <property type="entry name" value="DUF3291"/>
</dbReference>
<dbReference type="EMBL" id="QGHB01000006">
    <property type="protein sequence ID" value="PWK85454.1"/>
    <property type="molecule type" value="Genomic_DNA"/>
</dbReference>
<reference evidence="3 4" key="1">
    <citation type="submission" date="2018-05" db="EMBL/GenBank/DDBJ databases">
        <title>Genomic Encyclopedia of Type Strains, Phase IV (KMG-IV): sequencing the most valuable type-strain genomes for metagenomic binning, comparative biology and taxonomic classification.</title>
        <authorList>
            <person name="Goeker M."/>
        </authorList>
    </citation>
    <scope>NUCLEOTIDE SEQUENCE [LARGE SCALE GENOMIC DNA]</scope>
    <source>
        <strain evidence="3 4">DSM 45480</strain>
    </source>
</reference>
<dbReference type="InterPro" id="IPR011008">
    <property type="entry name" value="Dimeric_a/b-barrel"/>
</dbReference>
<accession>A0A316HXR2</accession>
<dbReference type="Pfam" id="PF11695">
    <property type="entry name" value="DUF3291"/>
    <property type="match status" value="1"/>
</dbReference>
<gene>
    <name evidence="3" type="ORF">C8D88_10682</name>
</gene>
<proteinExistence type="predicted"/>
<organism evidence="3 4">
    <name type="scientific">Lentzea atacamensis</name>
    <dbReference type="NCBI Taxonomy" id="531938"/>
    <lineage>
        <taxon>Bacteria</taxon>
        <taxon>Bacillati</taxon>
        <taxon>Actinomycetota</taxon>
        <taxon>Actinomycetes</taxon>
        <taxon>Pseudonocardiales</taxon>
        <taxon>Pseudonocardiaceae</taxon>
        <taxon>Lentzea</taxon>
    </lineage>
</organism>
<evidence type="ECO:0000256" key="1">
    <source>
        <dbReference type="SAM" id="MobiDB-lite"/>
    </source>
</evidence>
<evidence type="ECO:0000313" key="3">
    <source>
        <dbReference type="EMBL" id="PWK85454.1"/>
    </source>
</evidence>
<comment type="caution">
    <text evidence="3">The sequence shown here is derived from an EMBL/GenBank/DDBJ whole genome shotgun (WGS) entry which is preliminary data.</text>
</comment>
<evidence type="ECO:0000313" key="4">
    <source>
        <dbReference type="Proteomes" id="UP000246005"/>
    </source>
</evidence>
<protein>
    <submittedName>
        <fullName evidence="3">Uncharacterized protein DUF3291</fullName>
    </submittedName>
</protein>
<dbReference type="RefSeq" id="WP_109638072.1">
    <property type="nucleotide sequence ID" value="NZ_QGHB01000006.1"/>
</dbReference>
<sequence length="153" mass="17648">MGDFHLAQANITTGRWPFDHWRMRGFASRVDSINDLAQQAPGFVWRPTSDRMMADLYRLGRDPMLEAFNLSVWESIESLRAFTFSGIHLEAVKRSAQWFDPATAFDVMWWVPAGHQPTTEEGLAKLDLVRREGPTPDGFTFRRRYPAPEPHAR</sequence>
<name>A0A316HXR2_9PSEU</name>
<dbReference type="SUPFAM" id="SSF54909">
    <property type="entry name" value="Dimeric alpha+beta barrel"/>
    <property type="match status" value="1"/>
</dbReference>
<dbReference type="Proteomes" id="UP000246005">
    <property type="component" value="Unassembled WGS sequence"/>
</dbReference>
<evidence type="ECO:0000259" key="2">
    <source>
        <dbReference type="Pfam" id="PF11695"/>
    </source>
</evidence>